<evidence type="ECO:0000313" key="9">
    <source>
        <dbReference type="EMBL" id="NYD23738.1"/>
    </source>
</evidence>
<organism evidence="9 10">
    <name type="scientific">Kineococcus aurantiacus</name>
    <dbReference type="NCBI Taxonomy" id="37633"/>
    <lineage>
        <taxon>Bacteria</taxon>
        <taxon>Bacillati</taxon>
        <taxon>Actinomycetota</taxon>
        <taxon>Actinomycetes</taxon>
        <taxon>Kineosporiales</taxon>
        <taxon>Kineosporiaceae</taxon>
        <taxon>Kineococcus</taxon>
    </lineage>
</organism>
<dbReference type="GO" id="GO:0005506">
    <property type="term" value="F:iron ion binding"/>
    <property type="evidence" value="ECO:0007669"/>
    <property type="project" value="InterPro"/>
</dbReference>
<dbReference type="GO" id="GO:0004601">
    <property type="term" value="F:peroxidase activity"/>
    <property type="evidence" value="ECO:0007669"/>
    <property type="project" value="UniProtKB-KW"/>
</dbReference>
<comment type="caution">
    <text evidence="9">The sequence shown here is derived from an EMBL/GenBank/DDBJ whole genome shotgun (WGS) entry which is preliminary data.</text>
</comment>
<dbReference type="EMBL" id="JACCBB010000001">
    <property type="protein sequence ID" value="NYD23738.1"/>
    <property type="molecule type" value="Genomic_DNA"/>
</dbReference>
<protein>
    <submittedName>
        <fullName evidence="9">Fatty-acid peroxygenase</fullName>
        <ecNumber evidence="9">1.11.2.4</ecNumber>
    </submittedName>
</protein>
<reference evidence="9 10" key="1">
    <citation type="submission" date="2020-07" db="EMBL/GenBank/DDBJ databases">
        <title>Sequencing the genomes of 1000 actinobacteria strains.</title>
        <authorList>
            <person name="Klenk H.-P."/>
        </authorList>
    </citation>
    <scope>NUCLEOTIDE SEQUENCE [LARGE SCALE GENOMIC DNA]</scope>
    <source>
        <strain evidence="9 10">DSM 7487</strain>
    </source>
</reference>
<keyword evidence="7" id="KW-0503">Monooxygenase</keyword>
<proteinExistence type="inferred from homology"/>
<gene>
    <name evidence="9" type="ORF">BJ968_003278</name>
</gene>
<dbReference type="GO" id="GO:0004497">
    <property type="term" value="F:monooxygenase activity"/>
    <property type="evidence" value="ECO:0007669"/>
    <property type="project" value="UniProtKB-KW"/>
</dbReference>
<feature type="region of interest" description="Disordered" evidence="8">
    <location>
        <begin position="412"/>
        <end position="450"/>
    </location>
</feature>
<dbReference type="Pfam" id="PF00067">
    <property type="entry name" value="p450"/>
    <property type="match status" value="1"/>
</dbReference>
<dbReference type="RefSeq" id="WP_218885116.1">
    <property type="nucleotide sequence ID" value="NZ_BAAAGN010000003.1"/>
</dbReference>
<dbReference type="CDD" id="cd11067">
    <property type="entry name" value="CYP152"/>
    <property type="match status" value="1"/>
</dbReference>
<keyword evidence="6" id="KW-0408">Iron</keyword>
<feature type="compositionally biased region" description="Basic and acidic residues" evidence="8">
    <location>
        <begin position="440"/>
        <end position="450"/>
    </location>
</feature>
<evidence type="ECO:0000256" key="3">
    <source>
        <dbReference type="ARBA" id="ARBA00022617"/>
    </source>
</evidence>
<keyword evidence="10" id="KW-1185">Reference proteome</keyword>
<evidence type="ECO:0000256" key="6">
    <source>
        <dbReference type="ARBA" id="ARBA00023004"/>
    </source>
</evidence>
<keyword evidence="5 9" id="KW-0560">Oxidoreductase</keyword>
<keyword evidence="3" id="KW-0349">Heme</keyword>
<dbReference type="EC" id="1.11.2.4" evidence="9"/>
<dbReference type="GO" id="GO:0016705">
    <property type="term" value="F:oxidoreductase activity, acting on paired donors, with incorporation or reduction of molecular oxygen"/>
    <property type="evidence" value="ECO:0007669"/>
    <property type="project" value="InterPro"/>
</dbReference>
<dbReference type="SUPFAM" id="SSF48264">
    <property type="entry name" value="Cytochrome P450"/>
    <property type="match status" value="1"/>
</dbReference>
<evidence type="ECO:0000313" key="10">
    <source>
        <dbReference type="Proteomes" id="UP000521922"/>
    </source>
</evidence>
<accession>A0A7Y9J266</accession>
<keyword evidence="9" id="KW-0575">Peroxidase</keyword>
<dbReference type="InterPro" id="IPR001128">
    <property type="entry name" value="Cyt_P450"/>
</dbReference>
<dbReference type="Proteomes" id="UP000521922">
    <property type="component" value="Unassembled WGS sequence"/>
</dbReference>
<dbReference type="AlphaFoldDB" id="A0A7Y9J266"/>
<name>A0A7Y9J266_9ACTN</name>
<dbReference type="Gene3D" id="1.10.630.10">
    <property type="entry name" value="Cytochrome P450"/>
    <property type="match status" value="1"/>
</dbReference>
<evidence type="ECO:0000256" key="2">
    <source>
        <dbReference type="ARBA" id="ARBA00010617"/>
    </source>
</evidence>
<feature type="compositionally biased region" description="Low complexity" evidence="8">
    <location>
        <begin position="422"/>
        <end position="439"/>
    </location>
</feature>
<evidence type="ECO:0000256" key="8">
    <source>
        <dbReference type="SAM" id="MobiDB-lite"/>
    </source>
</evidence>
<evidence type="ECO:0000256" key="1">
    <source>
        <dbReference type="ARBA" id="ARBA00001971"/>
    </source>
</evidence>
<dbReference type="GO" id="GO:0016125">
    <property type="term" value="P:sterol metabolic process"/>
    <property type="evidence" value="ECO:0007669"/>
    <property type="project" value="TreeGrafter"/>
</dbReference>
<dbReference type="GO" id="GO:0020037">
    <property type="term" value="F:heme binding"/>
    <property type="evidence" value="ECO:0007669"/>
    <property type="project" value="InterPro"/>
</dbReference>
<dbReference type="PANTHER" id="PTHR24286">
    <property type="entry name" value="CYTOCHROME P450 26"/>
    <property type="match status" value="1"/>
</dbReference>
<comment type="similarity">
    <text evidence="2">Belongs to the cytochrome P450 family.</text>
</comment>
<sequence>MSTALRGFVVRGRGSAELVRPELVFSLLLRGFDGLPRLRPAPLPARLLGRRAVLLRGPEGVRTFYDSSRTSRTGAVPAVLSDVLFGRGAVHGLDDAEHRVRKELFTTVLAPERVDGLVTAAAQEWDRAAARWRSGPPVVLFDEAVGVLGRAVLRWSGVRGDHDHHGERDERTTTRRAHDLATIVDGFGSAGPRHLRARAARHRCERWARAAVRDTRAGRLTPPAGSALEEVSRYRGPGGDVLDERLAAVELLNVLRPTVAVAWLVTQAAVALHDDPGWRDLVRDAPPERAQELAVAVAHEVRRRHPFVPALAARARRGTEVGGVRLRAGDRLVLDVVGTHRDPAQWPDPELFDPGRFAGQGECPVSHAFAPQGAGDARTGHRCPGEPATVRLLAQAVRVLCHEDLRFPPQDLRAPARPVPSRPASGVVLDVGPRTGPTRTRTDERRRVRA</sequence>
<dbReference type="PANTHER" id="PTHR24286:SF24">
    <property type="entry name" value="LANOSTEROL 14-ALPHA DEMETHYLASE"/>
    <property type="match status" value="1"/>
</dbReference>
<evidence type="ECO:0000256" key="5">
    <source>
        <dbReference type="ARBA" id="ARBA00023002"/>
    </source>
</evidence>
<keyword evidence="4" id="KW-0479">Metal-binding</keyword>
<evidence type="ECO:0000256" key="7">
    <source>
        <dbReference type="ARBA" id="ARBA00023033"/>
    </source>
</evidence>
<comment type="cofactor">
    <cofactor evidence="1">
        <name>heme</name>
        <dbReference type="ChEBI" id="CHEBI:30413"/>
    </cofactor>
</comment>
<dbReference type="InterPro" id="IPR036396">
    <property type="entry name" value="Cyt_P450_sf"/>
</dbReference>
<evidence type="ECO:0000256" key="4">
    <source>
        <dbReference type="ARBA" id="ARBA00022723"/>
    </source>
</evidence>